<proteinExistence type="predicted"/>
<reference evidence="1" key="1">
    <citation type="submission" date="2019-12" db="EMBL/GenBank/DDBJ databases">
        <title>Genome sequencing and annotation of Brassica cretica.</title>
        <authorList>
            <person name="Studholme D.J."/>
            <person name="Sarris P.F."/>
        </authorList>
    </citation>
    <scope>NUCLEOTIDE SEQUENCE</scope>
    <source>
        <strain evidence="1">PFS-001/15</strain>
        <tissue evidence="1">Leaf</tissue>
    </source>
</reference>
<organism evidence="1 2">
    <name type="scientific">Brassica cretica</name>
    <name type="common">Mustard</name>
    <dbReference type="NCBI Taxonomy" id="69181"/>
    <lineage>
        <taxon>Eukaryota</taxon>
        <taxon>Viridiplantae</taxon>
        <taxon>Streptophyta</taxon>
        <taxon>Embryophyta</taxon>
        <taxon>Tracheophyta</taxon>
        <taxon>Spermatophyta</taxon>
        <taxon>Magnoliopsida</taxon>
        <taxon>eudicotyledons</taxon>
        <taxon>Gunneridae</taxon>
        <taxon>Pentapetalae</taxon>
        <taxon>rosids</taxon>
        <taxon>malvids</taxon>
        <taxon>Brassicales</taxon>
        <taxon>Brassicaceae</taxon>
        <taxon>Brassiceae</taxon>
        <taxon>Brassica</taxon>
    </lineage>
</organism>
<protein>
    <submittedName>
        <fullName evidence="1">Uncharacterized protein</fullName>
    </submittedName>
</protein>
<dbReference type="EMBL" id="QGKW02002228">
    <property type="protein sequence ID" value="KAF2536119.1"/>
    <property type="molecule type" value="Genomic_DNA"/>
</dbReference>
<gene>
    <name evidence="1" type="ORF">F2Q68_00019853</name>
</gene>
<accession>A0A8S9FST8</accession>
<evidence type="ECO:0000313" key="2">
    <source>
        <dbReference type="Proteomes" id="UP000712281"/>
    </source>
</evidence>
<comment type="caution">
    <text evidence="1">The sequence shown here is derived from an EMBL/GenBank/DDBJ whole genome shotgun (WGS) entry which is preliminary data.</text>
</comment>
<name>A0A8S9FST8_BRACR</name>
<dbReference type="Proteomes" id="UP000712281">
    <property type="component" value="Unassembled WGS sequence"/>
</dbReference>
<evidence type="ECO:0000313" key="1">
    <source>
        <dbReference type="EMBL" id="KAF2536119.1"/>
    </source>
</evidence>
<sequence>MRATLDFHGFSCGSTTVRHCLSSRWSKSEMLQGVGREGLYMRFFGLETSGSVWKASLSCGGVELLGLKGSDVLWIVFVRCRTDFFADSWTCVSFHTVFGSYCVRCSSPSWLLSFALSTYPFNGEDVFSESLMESSLQLIIRVRHVPGWFADLLIPRWLLLECLKQYNKVEFFGLETSGSVWKASLSCGGVELLGLKGSDVLWIVFVRCRTDFFADSWTCVSFHTVFGSYCVRCSSPSWLLSFALSTYPFNGEDRVREQNRFSIFVVKKLVGVTSPFPDGVLAAAYNKSSSCPCCGFVGGLVPGVSVLGPMFLGRCVWGAIRRGSGFSSWTGGSDLGYAIYGFDKGL</sequence>
<dbReference type="AlphaFoldDB" id="A0A8S9FST8"/>